<keyword evidence="8" id="KW-0408">Iron</keyword>
<dbReference type="Pfam" id="PF00384">
    <property type="entry name" value="Molybdopterin"/>
    <property type="match status" value="1"/>
</dbReference>
<gene>
    <name evidence="12" type="ORF">MZV50_12730</name>
</gene>
<dbReference type="InterPro" id="IPR006657">
    <property type="entry name" value="MoPterin_dinucl-bd_dom"/>
</dbReference>
<keyword evidence="4" id="KW-0004">4Fe-4S</keyword>
<dbReference type="Gene3D" id="3.40.228.10">
    <property type="entry name" value="Dimethylsulfoxide Reductase, domain 2"/>
    <property type="match status" value="1"/>
</dbReference>
<accession>A0ABY5A0R6</accession>
<dbReference type="SMART" id="SM00926">
    <property type="entry name" value="Molybdop_Fe4S4"/>
    <property type="match status" value="1"/>
</dbReference>
<dbReference type="Pfam" id="PF04324">
    <property type="entry name" value="Fer2_BFD"/>
    <property type="match status" value="1"/>
</dbReference>
<dbReference type="InterPro" id="IPR041957">
    <property type="entry name" value="CT_Nitrate-R-NapA-like"/>
</dbReference>
<evidence type="ECO:0000256" key="6">
    <source>
        <dbReference type="ARBA" id="ARBA00022723"/>
    </source>
</evidence>
<dbReference type="Gene3D" id="3.40.50.740">
    <property type="match status" value="1"/>
</dbReference>
<feature type="domain" description="4Fe-4S Mo/W bis-MGD-type" evidence="11">
    <location>
        <begin position="8"/>
        <end position="64"/>
    </location>
</feature>
<dbReference type="InterPro" id="IPR006963">
    <property type="entry name" value="Mopterin_OxRdtase_4Fe-4S_dom"/>
</dbReference>
<dbReference type="InterPro" id="IPR041854">
    <property type="entry name" value="BFD-like_2Fe2S-bd_dom_sf"/>
</dbReference>
<sequence length="893" mass="95139">MADGSAALKTVKTTCAYCGVGCGVTGAVGQGRSVSVAGDVVHPANLGRLCSKGSALGATVGLEGRLLEPTINGKTATWAEATALVAKRFKETIARHGRDSVAFYVSGQLLTEDYYVANKLMKGFIGSGNIDTNSRLCMASAVAAHKQAFGADLVPGCYEDLDVADLVVFSGHNAAWTHPVLFRRMEAARARGQKHVVIDPRRTDTAEGADLHLAIAPQSDVRLWNGLLADLVRRGAIDRDYIAGHVNNFEQVVAMLAEVDQSVEAVAADCGVAVEDLQTFYDLFAANARTVSLFSMGANQSAQGVAKGLSIINAHLATGRIGKPGACPFSITGQPNAMGGRETGGMANTLAGHMDFAPEDRDRVARFWGAPDTARAPGLKAVEMFEAVRDGRIKAIWVMATNPAVSLPDSGAIREALAKCPFVVVSDCVETDTTAFADVKLPALGWGEKDGTVTNSERRISRQRALFPAPGQARADWKIMADVAVAMGFDGFGWSNNASVFREWARLTAYENQGRLLNLSGLSALTPEAYGELLPIQWPVKADGKGTPRLFVDGRFQTPDGRARMVPVKPRGPAEATGDAFPMSLNTGRIRDQWHTMTRTGLAPDLCRHAPEPYVEIHPEDAEALGLKDGALARVTTSRAEAVAVAKVSDRQRRGSLFMPMHWTDAFAPSGRANTLVAPRVDPTSGQPEFKHTPARVRAYRETWKGFFLSRSVLSPPVGTDLVWRRIPQDACQQHEFAGRGDAVERDALRKALTKGLAGELVTYEDPATGARRQAWVEDGRLVAVLYMTTTGRLPPRDWLAELFAEETLPAEARSALLFGRPPGAPVDKGSMVCACLKVGAKAVNAAIAAGADTPDAVGAVTGAGTNCGSCRPEIARMIKALAVTSKEPAHVG</sequence>
<comment type="cofactor">
    <cofactor evidence="2">
        <name>[4Fe-4S] cluster</name>
        <dbReference type="ChEBI" id="CHEBI:49883"/>
    </cofactor>
</comment>
<evidence type="ECO:0000256" key="5">
    <source>
        <dbReference type="ARBA" id="ARBA00022505"/>
    </source>
</evidence>
<evidence type="ECO:0000313" key="13">
    <source>
        <dbReference type="Proteomes" id="UP001057520"/>
    </source>
</evidence>
<evidence type="ECO:0000256" key="3">
    <source>
        <dbReference type="ARBA" id="ARBA00008747"/>
    </source>
</evidence>
<dbReference type="Pfam" id="PF04879">
    <property type="entry name" value="Molybdop_Fe4S4"/>
    <property type="match status" value="1"/>
</dbReference>
<dbReference type="SUPFAM" id="SSF53706">
    <property type="entry name" value="Formate dehydrogenase/DMSO reductase, domains 1-3"/>
    <property type="match status" value="1"/>
</dbReference>
<dbReference type="Pfam" id="PF01568">
    <property type="entry name" value="Molydop_binding"/>
    <property type="match status" value="1"/>
</dbReference>
<evidence type="ECO:0000256" key="9">
    <source>
        <dbReference type="ARBA" id="ARBA00023014"/>
    </source>
</evidence>
<name>A0ABY5A0R6_9CAUL</name>
<evidence type="ECO:0000256" key="10">
    <source>
        <dbReference type="ARBA" id="ARBA00023063"/>
    </source>
</evidence>
<evidence type="ECO:0000256" key="8">
    <source>
        <dbReference type="ARBA" id="ARBA00023004"/>
    </source>
</evidence>
<proteinExistence type="inferred from homology"/>
<evidence type="ECO:0000256" key="1">
    <source>
        <dbReference type="ARBA" id="ARBA00001942"/>
    </source>
</evidence>
<keyword evidence="7" id="KW-0560">Oxidoreductase</keyword>
<evidence type="ECO:0000256" key="7">
    <source>
        <dbReference type="ARBA" id="ARBA00023002"/>
    </source>
</evidence>
<dbReference type="Proteomes" id="UP001057520">
    <property type="component" value="Chromosome"/>
</dbReference>
<dbReference type="Gene3D" id="2.40.40.20">
    <property type="match status" value="1"/>
</dbReference>
<dbReference type="SUPFAM" id="SSF50692">
    <property type="entry name" value="ADC-like"/>
    <property type="match status" value="1"/>
</dbReference>
<dbReference type="PANTHER" id="PTHR43105">
    <property type="entry name" value="RESPIRATORY NITRATE REDUCTASE"/>
    <property type="match status" value="1"/>
</dbReference>
<dbReference type="InterPro" id="IPR050123">
    <property type="entry name" value="Prok_molybdopt-oxidoreductase"/>
</dbReference>
<evidence type="ECO:0000259" key="11">
    <source>
        <dbReference type="PROSITE" id="PS51669"/>
    </source>
</evidence>
<evidence type="ECO:0000313" key="12">
    <source>
        <dbReference type="EMBL" id="USQ98350.1"/>
    </source>
</evidence>
<reference evidence="12 13" key="1">
    <citation type="submission" date="2022-04" db="EMBL/GenBank/DDBJ databases">
        <title>Genome sequence of soybean root-associated Caulobacter segnis RL271.</title>
        <authorList>
            <person name="Longley R."/>
            <person name="Bonito G."/>
            <person name="Trigodet F."/>
            <person name="Crosson S."/>
            <person name="Fiebig A."/>
        </authorList>
    </citation>
    <scope>NUCLEOTIDE SEQUENCE [LARGE SCALE GENOMIC DNA]</scope>
    <source>
        <strain evidence="12 13">RL271</strain>
    </source>
</reference>
<keyword evidence="9" id="KW-0411">Iron-sulfur</keyword>
<dbReference type="EMBL" id="CP096040">
    <property type="protein sequence ID" value="USQ98350.1"/>
    <property type="molecule type" value="Genomic_DNA"/>
</dbReference>
<dbReference type="Gene3D" id="2.20.25.90">
    <property type="entry name" value="ADC-like domains"/>
    <property type="match status" value="1"/>
</dbReference>
<dbReference type="PANTHER" id="PTHR43105:SF9">
    <property type="entry name" value="NADPH-FE(3+) OXIDOREDUCTASE SUBUNIT ALPHA"/>
    <property type="match status" value="1"/>
</dbReference>
<evidence type="ECO:0000256" key="2">
    <source>
        <dbReference type="ARBA" id="ARBA00001966"/>
    </source>
</evidence>
<keyword evidence="5" id="KW-0500">Molybdenum</keyword>
<dbReference type="Gene3D" id="1.10.10.1100">
    <property type="entry name" value="BFD-like [2Fe-2S]-binding domain"/>
    <property type="match status" value="1"/>
</dbReference>
<protein>
    <submittedName>
        <fullName evidence="12">Molybdopterin-dependent oxidoreductase</fullName>
    </submittedName>
</protein>
<keyword evidence="10" id="KW-0534">Nitrate assimilation</keyword>
<comment type="cofactor">
    <cofactor evidence="1">
        <name>Mo-bis(molybdopterin guanine dinucleotide)</name>
        <dbReference type="ChEBI" id="CHEBI:60539"/>
    </cofactor>
</comment>
<keyword evidence="6" id="KW-0479">Metal-binding</keyword>
<dbReference type="InterPro" id="IPR006656">
    <property type="entry name" value="Mopterin_OxRdtase"/>
</dbReference>
<organism evidence="12 13">
    <name type="scientific">Caulobacter segnis</name>
    <dbReference type="NCBI Taxonomy" id="88688"/>
    <lineage>
        <taxon>Bacteria</taxon>
        <taxon>Pseudomonadati</taxon>
        <taxon>Pseudomonadota</taxon>
        <taxon>Alphaproteobacteria</taxon>
        <taxon>Caulobacterales</taxon>
        <taxon>Caulobacteraceae</taxon>
        <taxon>Caulobacter</taxon>
    </lineage>
</organism>
<dbReference type="PROSITE" id="PS51669">
    <property type="entry name" value="4FE4S_MOW_BIS_MGD"/>
    <property type="match status" value="1"/>
</dbReference>
<dbReference type="InterPro" id="IPR009010">
    <property type="entry name" value="Asp_de-COase-like_dom_sf"/>
</dbReference>
<comment type="similarity">
    <text evidence="3">Belongs to the prokaryotic molybdopterin-containing oxidoreductase family. NasA/NapA/NarB subfamily.</text>
</comment>
<dbReference type="InterPro" id="IPR007419">
    <property type="entry name" value="BFD-like_2Fe2S-bd_dom"/>
</dbReference>
<keyword evidence="13" id="KW-1185">Reference proteome</keyword>
<evidence type="ECO:0000256" key="4">
    <source>
        <dbReference type="ARBA" id="ARBA00022485"/>
    </source>
</evidence>
<dbReference type="CDD" id="cd02791">
    <property type="entry name" value="MopB_CT_Nitrate-R-NapA-like"/>
    <property type="match status" value="1"/>
</dbReference>
<dbReference type="CDD" id="cd02754">
    <property type="entry name" value="MopB_Nitrate-R-NapA-like"/>
    <property type="match status" value="1"/>
</dbReference>